<reference evidence="3 4" key="1">
    <citation type="journal article" date="2023" name="G3 (Bethesda)">
        <title>A chromosome-level genome assembly of Zasmidium syzygii isolated from banana leaves.</title>
        <authorList>
            <person name="van Westerhoven A.C."/>
            <person name="Mehrabi R."/>
            <person name="Talebi R."/>
            <person name="Steentjes M.B.F."/>
            <person name="Corcolon B."/>
            <person name="Chong P.A."/>
            <person name="Kema G.H.J."/>
            <person name="Seidl M.F."/>
        </authorList>
    </citation>
    <scope>NUCLEOTIDE SEQUENCE [LARGE SCALE GENOMIC DNA]</scope>
    <source>
        <strain evidence="3 4">P124</strain>
    </source>
</reference>
<name>A0ABR0E0V0_ZASCE</name>
<evidence type="ECO:0000313" key="4">
    <source>
        <dbReference type="Proteomes" id="UP001305779"/>
    </source>
</evidence>
<sequence length="222" mass="25376">MSTGLLIVTAPNASFKATNRFLLYARDWEYGDSPTWDNFHLVTSRTNDPRFADSRRNELPATKPGALTAENFTNEWAGASVQDVEKWVLSYDDTGIDGNDISLLLILDAQGLQDRTCIVAERHVEWDYDADPPAPIPKADREKQHEFNKYRAPWDETYIVFANLNIGNMDFEDYADDEGEEGEEGPDAEGWWRFKGLGSDLSEEQIQKREEVVRRFEEEGMA</sequence>
<organism evidence="3 4">
    <name type="scientific">Zasmidium cellare</name>
    <name type="common">Wine cellar mold</name>
    <name type="synonym">Racodium cellare</name>
    <dbReference type="NCBI Taxonomy" id="395010"/>
    <lineage>
        <taxon>Eukaryota</taxon>
        <taxon>Fungi</taxon>
        <taxon>Dikarya</taxon>
        <taxon>Ascomycota</taxon>
        <taxon>Pezizomycotina</taxon>
        <taxon>Dothideomycetes</taxon>
        <taxon>Dothideomycetidae</taxon>
        <taxon>Mycosphaerellales</taxon>
        <taxon>Mycosphaerellaceae</taxon>
        <taxon>Zasmidium</taxon>
    </lineage>
</organism>
<feature type="compositionally biased region" description="Acidic residues" evidence="1">
    <location>
        <begin position="173"/>
        <end position="187"/>
    </location>
</feature>
<accession>A0ABR0E0V0</accession>
<evidence type="ECO:0000313" key="3">
    <source>
        <dbReference type="EMBL" id="KAK4495045.1"/>
    </source>
</evidence>
<keyword evidence="4" id="KW-1185">Reference proteome</keyword>
<evidence type="ECO:0000259" key="2">
    <source>
        <dbReference type="Pfam" id="PF21962"/>
    </source>
</evidence>
<comment type="caution">
    <text evidence="3">The sequence shown here is derived from an EMBL/GenBank/DDBJ whole genome shotgun (WGS) entry which is preliminary data.</text>
</comment>
<gene>
    <name evidence="3" type="ORF">PRZ48_013372</name>
</gene>
<protein>
    <recommendedName>
        <fullName evidence="2">DUF6924 domain-containing protein</fullName>
    </recommendedName>
</protein>
<feature type="domain" description="DUF6924" evidence="2">
    <location>
        <begin position="74"/>
        <end position="182"/>
    </location>
</feature>
<dbReference type="Proteomes" id="UP001305779">
    <property type="component" value="Unassembled WGS sequence"/>
</dbReference>
<evidence type="ECO:0000256" key="1">
    <source>
        <dbReference type="SAM" id="MobiDB-lite"/>
    </source>
</evidence>
<proteinExistence type="predicted"/>
<dbReference type="InterPro" id="IPR053832">
    <property type="entry name" value="DUF6924"/>
</dbReference>
<feature type="region of interest" description="Disordered" evidence="1">
    <location>
        <begin position="173"/>
        <end position="194"/>
    </location>
</feature>
<dbReference type="EMBL" id="JAXOVC010000012">
    <property type="protein sequence ID" value="KAK4495045.1"/>
    <property type="molecule type" value="Genomic_DNA"/>
</dbReference>
<dbReference type="Pfam" id="PF21962">
    <property type="entry name" value="DUF6924"/>
    <property type="match status" value="1"/>
</dbReference>